<keyword evidence="4" id="KW-0963">Cytoplasm</keyword>
<feature type="compositionally biased region" description="Acidic residues" evidence="8">
    <location>
        <begin position="641"/>
        <end position="650"/>
    </location>
</feature>
<feature type="region of interest" description="Disordered" evidence="8">
    <location>
        <begin position="240"/>
        <end position="314"/>
    </location>
</feature>
<dbReference type="InterPro" id="IPR001381">
    <property type="entry name" value="DHquinase_I"/>
</dbReference>
<feature type="domain" description="G-patch" evidence="9">
    <location>
        <begin position="570"/>
        <end position="616"/>
    </location>
</feature>
<dbReference type="Pfam" id="PF01487">
    <property type="entry name" value="DHquinase_I"/>
    <property type="match status" value="1"/>
</dbReference>
<feature type="compositionally biased region" description="Basic and acidic residues" evidence="8">
    <location>
        <begin position="662"/>
        <end position="678"/>
    </location>
</feature>
<feature type="compositionally biased region" description="Polar residues" evidence="8">
    <location>
        <begin position="740"/>
        <end position="757"/>
    </location>
</feature>
<evidence type="ECO:0000256" key="5">
    <source>
        <dbReference type="ARBA" id="ARBA00022737"/>
    </source>
</evidence>
<evidence type="ECO:0000256" key="1">
    <source>
        <dbReference type="ARBA" id="ARBA00004496"/>
    </source>
</evidence>
<dbReference type="Pfam" id="PF18317">
    <property type="entry name" value="SDH_C"/>
    <property type="match status" value="1"/>
</dbReference>
<dbReference type="InterPro" id="IPR036291">
    <property type="entry name" value="NAD(P)-bd_dom_sf"/>
</dbReference>
<dbReference type="NCBIfam" id="TIGR01809">
    <property type="entry name" value="Shik-DH-AROM"/>
    <property type="match status" value="1"/>
</dbReference>
<dbReference type="CDD" id="cd00502">
    <property type="entry name" value="DHQase_I"/>
    <property type="match status" value="1"/>
</dbReference>
<comment type="caution">
    <text evidence="11">The sequence shown here is derived from an EMBL/GenBank/DDBJ whole genome shotgun (WGS) entry which is preliminary data.</text>
</comment>
<dbReference type="SUPFAM" id="SSF53223">
    <property type="entry name" value="Aminoacid dehydrogenase-like, N-terminal domain"/>
    <property type="match status" value="1"/>
</dbReference>
<dbReference type="SUPFAM" id="SSF52540">
    <property type="entry name" value="P-loop containing nucleoside triphosphate hydrolases"/>
    <property type="match status" value="1"/>
</dbReference>
<evidence type="ECO:0000256" key="4">
    <source>
        <dbReference type="ARBA" id="ARBA00022490"/>
    </source>
</evidence>
<feature type="compositionally biased region" description="Basic residues" evidence="8">
    <location>
        <begin position="699"/>
        <end position="709"/>
    </location>
</feature>
<dbReference type="GO" id="GO:0003676">
    <property type="term" value="F:nucleic acid binding"/>
    <property type="evidence" value="ECO:0007669"/>
    <property type="project" value="InterPro"/>
</dbReference>
<dbReference type="PROSITE" id="PS51745">
    <property type="entry name" value="PB1"/>
    <property type="match status" value="1"/>
</dbReference>
<reference evidence="11 12" key="1">
    <citation type="journal article" name="Sci. Rep.">
        <title>Telomere-to-telomere assembled and centromere annotated genomes of the two main subspecies of the button mushroom Agaricus bisporus reveal especially polymorphic chromosome ends.</title>
        <authorList>
            <person name="Sonnenberg A.S.M."/>
            <person name="Sedaghat-Telgerd N."/>
            <person name="Lavrijssen B."/>
            <person name="Ohm R.A."/>
            <person name="Hendrickx P.M."/>
            <person name="Scholtmeijer K."/>
            <person name="Baars J.J.P."/>
            <person name="van Peer A."/>
        </authorList>
    </citation>
    <scope>NUCLEOTIDE SEQUENCE [LARGE SCALE GENOMIC DNA]</scope>
    <source>
        <strain evidence="11 12">H119_p4</strain>
    </source>
</reference>
<dbReference type="InterPro" id="IPR041121">
    <property type="entry name" value="SDH_C"/>
</dbReference>
<evidence type="ECO:0000256" key="8">
    <source>
        <dbReference type="SAM" id="MobiDB-lite"/>
    </source>
</evidence>
<evidence type="ECO:0000259" key="10">
    <source>
        <dbReference type="PROSITE" id="PS51745"/>
    </source>
</evidence>
<dbReference type="InterPro" id="IPR019734">
    <property type="entry name" value="TPR_rpt"/>
</dbReference>
<dbReference type="SUPFAM" id="SSF48452">
    <property type="entry name" value="TPR-like"/>
    <property type="match status" value="1"/>
</dbReference>
<feature type="region of interest" description="Disordered" evidence="8">
    <location>
        <begin position="734"/>
        <end position="792"/>
    </location>
</feature>
<dbReference type="PROSITE" id="PS50174">
    <property type="entry name" value="G_PATCH"/>
    <property type="match status" value="1"/>
</dbReference>
<dbReference type="InterPro" id="IPR000623">
    <property type="entry name" value="Shikimate_kinase/TSH1"/>
</dbReference>
<dbReference type="InterPro" id="IPR000270">
    <property type="entry name" value="PB1_dom"/>
</dbReference>
<dbReference type="InterPro" id="IPR013785">
    <property type="entry name" value="Aldolase_TIM"/>
</dbReference>
<sequence>MSLKAELETWAAALKAYDDQDFEKALDLFSRIADSSKILTNMGLIYATLGEHEAAVERFIEATNLDQYLAVAYFQCGVSNFLLGRYDLAFKDFEQALFYLRGNQAINYEQLGLKFRLFSAEVLYNKGLSLIYMGRIDDGMQDMFEASKDKAIDDHEVIDEAIRDRGEGYMVFSVPVGVLYRPAEKKLKNAAARNFLGQPILVASSDPNDAYTTFSGSTRLKQGITPNGLFIEDSEANITRSNSMPTITPKTKTNIEPPSASGIERSKTTLAVPSNARERISPSSENAGTSAKDDKNLPAPGAGRPGVGIGGPVRGLSIRKATAPAGPSNPPKATKSTRITELYDDYIDSYADTPETVPPVPSKNPTSASDDRVIAWARGAADVPPPGISRSGSRSAPGSSYAPSSFGSMRRRPSRRRPPRSRMQSAYEDEEEEGYVSGEYDDGFYDLTKIRVKIHYKDDVRGMALTPEMTYKEFMSKLASKFNKSVNGLGLKFQDEDGGKVTLADETDFELAVETARTSTQGKAEGRLCSQNRNLCFFRSLLDTLMGLSGRKNKQRIPHDPRNLTWADDAARFGSSYLSKFGWDSSKGLGAGEEGRTSHIKVAQKLDMMGIGGHRSGPEEIAWKQNKDFENLLKRLNAANGDEEEKEEESGSGSVVNGFVKGKMESEEKRKREEDGEGKKRKRPRKNEGSAEEKPVRVVPRHRSHRARHIAAKSLARTSETAMAEILGIAASEPEAAPTIRTSSKSLEETLSPSPDSRASLYHRHQQANSMLRPSATPSRAPSPSSAQRPSRRASIVLIGMPGVGKTTLASITAKALGWDMLDADAILEARQQTSLPDYIATRGRDAMRLVESDILLDLLQNNPTEKVIACGAGVIELEPNRNLLRQFRDHGLVIHLLRDQDAVAAYTRSSQVHQHDPDTWDQRIALYRDCCSYEFFSLTHPDVSTDCNKHNLSVIFKPVERDFFRLLRFIHGVDTNKVPTRPHRTYFLSLTFDDLNKALPHLEDLSVGTDLWAIRADLLASYDLSYLSYQIATLRRHSPLPISFTLRMQSEAGHYPDLDPDNPSMMESFTAYFQHALRLGLEYVEVGVHYPPAVIQSIVANKVNTSIIGLFCDIANRYRWDSAEARRGYDSLVAMGADVAVMALVAKSFEDNMKLRVFAASVENGRIPFIGLNMGNEGKISRALNHYLSPVSHPLVPIPPPAGHVTFQECQSILYLTGLLPPKQYYVFGHPIPHSMSPILYNAAFTALGLPHTYSKYDTPSIDEIRQVIEQPDFGGASVTLPHGRNVIPLVQHLSRHAQIIGAVNTIQIAPWGGHGLIGDNTDWKGIKNCVCHALTPAHAVTSSTTALVLGAGGSARATIYALYRIGVVNIFVYNRSGSKARTLVDDFQRLDRLLKVTVLDCLDGSQIVPPPCIIVSTVPSIAGSIDTPAKAVDLGLKLDHLSMNGGVAVELAYEKKVTPLLAFAEQRRMQGSPWTSVDGIEVLLEQAFEQVRFWTGRSAPRKQVRQQVMEAYEEMCHRL</sequence>
<evidence type="ECO:0000256" key="3">
    <source>
        <dbReference type="ARBA" id="ARBA00022443"/>
    </source>
</evidence>
<dbReference type="GO" id="GO:0003855">
    <property type="term" value="F:3-dehydroquinate dehydratase activity"/>
    <property type="evidence" value="ECO:0007669"/>
    <property type="project" value="InterPro"/>
</dbReference>
<dbReference type="SUPFAM" id="SSF51569">
    <property type="entry name" value="Aldolase"/>
    <property type="match status" value="1"/>
</dbReference>
<dbReference type="InterPro" id="IPR046346">
    <property type="entry name" value="Aminoacid_DH-like_N_sf"/>
</dbReference>
<dbReference type="Gene3D" id="3.40.50.300">
    <property type="entry name" value="P-loop containing nucleotide triphosphate hydrolases"/>
    <property type="match status" value="1"/>
</dbReference>
<gene>
    <name evidence="11" type="ORF">Agabi119p4_1742</name>
</gene>
<dbReference type="Gene3D" id="3.10.20.90">
    <property type="entry name" value="Phosphatidylinositol 3-kinase Catalytic Subunit, Chain A, domain 1"/>
    <property type="match status" value="1"/>
</dbReference>
<dbReference type="Gene3D" id="3.40.50.720">
    <property type="entry name" value="NAD(P)-binding Rossmann-like Domain"/>
    <property type="match status" value="1"/>
</dbReference>
<name>A0A8H7F7R9_AGABI</name>
<dbReference type="PANTHER" id="PTHR15175:SF0">
    <property type="entry name" value="SH3 DOMAIN-CONTAINING PROTEIN C23A1.17"/>
    <property type="match status" value="1"/>
</dbReference>
<evidence type="ECO:0000313" key="12">
    <source>
        <dbReference type="Proteomes" id="UP000629468"/>
    </source>
</evidence>
<dbReference type="SMART" id="SM00666">
    <property type="entry name" value="PB1"/>
    <property type="match status" value="1"/>
</dbReference>
<dbReference type="FunFam" id="1.25.40.10:FF:000017">
    <property type="entry name" value="NADPH oxidase regulator NoxR"/>
    <property type="match status" value="1"/>
</dbReference>
<dbReference type="EMBL" id="JABXXO010000003">
    <property type="protein sequence ID" value="KAF7782366.1"/>
    <property type="molecule type" value="Genomic_DNA"/>
</dbReference>
<dbReference type="PROSITE" id="PS50005">
    <property type="entry name" value="TPR"/>
    <property type="match status" value="1"/>
</dbReference>
<evidence type="ECO:0000256" key="6">
    <source>
        <dbReference type="ARBA" id="ARBA00022803"/>
    </source>
</evidence>
<accession>A0A8H7F7R9</accession>
<dbReference type="CDD" id="cd01065">
    <property type="entry name" value="NAD_bind_Shikimate_DH"/>
    <property type="match status" value="1"/>
</dbReference>
<dbReference type="InterPro" id="IPR051864">
    <property type="entry name" value="NCF2_NOXA1"/>
</dbReference>
<feature type="compositionally biased region" description="Polar residues" evidence="8">
    <location>
        <begin position="240"/>
        <end position="256"/>
    </location>
</feature>
<dbReference type="GO" id="GO:0004764">
    <property type="term" value="F:shikimate 3-dehydrogenase (NADP+) activity"/>
    <property type="evidence" value="ECO:0007669"/>
    <property type="project" value="InterPro"/>
</dbReference>
<dbReference type="SUPFAM" id="SSF51735">
    <property type="entry name" value="NAD(P)-binding Rossmann-fold domains"/>
    <property type="match status" value="1"/>
</dbReference>
<dbReference type="GO" id="GO:0005737">
    <property type="term" value="C:cytoplasm"/>
    <property type="evidence" value="ECO:0007669"/>
    <property type="project" value="UniProtKB-SubCell"/>
</dbReference>
<dbReference type="Gene3D" id="1.25.40.10">
    <property type="entry name" value="Tetratricopeptide repeat domain"/>
    <property type="match status" value="1"/>
</dbReference>
<evidence type="ECO:0000256" key="2">
    <source>
        <dbReference type="ARBA" id="ARBA00008051"/>
    </source>
</evidence>
<dbReference type="Gene3D" id="3.40.50.10860">
    <property type="entry name" value="Leucine Dehydrogenase, chain A, domain 1"/>
    <property type="match status" value="1"/>
</dbReference>
<dbReference type="Proteomes" id="UP000629468">
    <property type="component" value="Unassembled WGS sequence"/>
</dbReference>
<dbReference type="InterPro" id="IPR053793">
    <property type="entry name" value="PB1-like"/>
</dbReference>
<comment type="similarity">
    <text evidence="2">Belongs to the NCF2/NOXA1 family.</text>
</comment>
<keyword evidence="3" id="KW-0728">SH3 domain</keyword>
<dbReference type="Pfam" id="PF13181">
    <property type="entry name" value="TPR_8"/>
    <property type="match status" value="1"/>
</dbReference>
<dbReference type="CDD" id="cd00464">
    <property type="entry name" value="SK"/>
    <property type="match status" value="1"/>
</dbReference>
<dbReference type="InterPro" id="IPR000467">
    <property type="entry name" value="G_patch_dom"/>
</dbReference>
<feature type="compositionally biased region" description="Low complexity" evidence="8">
    <location>
        <begin position="388"/>
        <end position="408"/>
    </location>
</feature>
<feature type="region of interest" description="Disordered" evidence="8">
    <location>
        <begin position="319"/>
        <end position="338"/>
    </location>
</feature>
<dbReference type="InterPro" id="IPR011990">
    <property type="entry name" value="TPR-like_helical_dom_sf"/>
</dbReference>
<feature type="domain" description="PB1" evidence="10">
    <location>
        <begin position="449"/>
        <end position="533"/>
    </location>
</feature>
<feature type="compositionally biased region" description="Basic and acidic residues" evidence="8">
    <location>
        <begin position="686"/>
        <end position="696"/>
    </location>
</feature>
<evidence type="ECO:0000256" key="7">
    <source>
        <dbReference type="PROSITE-ProRule" id="PRU00339"/>
    </source>
</evidence>
<evidence type="ECO:0008006" key="13">
    <source>
        <dbReference type="Google" id="ProtNLM"/>
    </source>
</evidence>
<comment type="subcellular location">
    <subcellularLocation>
        <location evidence="1">Cytoplasm</location>
    </subcellularLocation>
</comment>
<proteinExistence type="inferred from homology"/>
<dbReference type="SUPFAM" id="SSF54277">
    <property type="entry name" value="CAD &amp; PB1 domains"/>
    <property type="match status" value="1"/>
</dbReference>
<dbReference type="InterPro" id="IPR013708">
    <property type="entry name" value="Shikimate_DH-bd_N"/>
</dbReference>
<dbReference type="Pfam" id="PF08501">
    <property type="entry name" value="Shikimate_dh_N"/>
    <property type="match status" value="1"/>
</dbReference>
<dbReference type="PRINTS" id="PR01100">
    <property type="entry name" value="SHIKIMTKNASE"/>
</dbReference>
<protein>
    <recommendedName>
        <fullName evidence="13">Quinate repressor protein</fullName>
    </recommendedName>
</protein>
<dbReference type="SMART" id="SM00028">
    <property type="entry name" value="TPR"/>
    <property type="match status" value="2"/>
</dbReference>
<feature type="region of interest" description="Disordered" evidence="8">
    <location>
        <begin position="379"/>
        <end position="434"/>
    </location>
</feature>
<dbReference type="Gene3D" id="3.20.20.70">
    <property type="entry name" value="Aldolase class I"/>
    <property type="match status" value="1"/>
</dbReference>
<dbReference type="Pfam" id="PF00564">
    <property type="entry name" value="PB1"/>
    <property type="match status" value="1"/>
</dbReference>
<feature type="repeat" description="TPR" evidence="7">
    <location>
        <begin position="36"/>
        <end position="69"/>
    </location>
</feature>
<evidence type="ECO:0000313" key="11">
    <source>
        <dbReference type="EMBL" id="KAF7782366.1"/>
    </source>
</evidence>
<feature type="region of interest" description="Disordered" evidence="8">
    <location>
        <begin position="640"/>
        <end position="709"/>
    </location>
</feature>
<organism evidence="11 12">
    <name type="scientific">Agaricus bisporus var. burnettii</name>
    <dbReference type="NCBI Taxonomy" id="192524"/>
    <lineage>
        <taxon>Eukaryota</taxon>
        <taxon>Fungi</taxon>
        <taxon>Dikarya</taxon>
        <taxon>Basidiomycota</taxon>
        <taxon>Agaricomycotina</taxon>
        <taxon>Agaricomycetes</taxon>
        <taxon>Agaricomycetidae</taxon>
        <taxon>Agaricales</taxon>
        <taxon>Agaricineae</taxon>
        <taxon>Agaricaceae</taxon>
        <taxon>Agaricus</taxon>
    </lineage>
</organism>
<keyword evidence="5" id="KW-0677">Repeat</keyword>
<feature type="compositionally biased region" description="Low complexity" evidence="8">
    <location>
        <begin position="773"/>
        <end position="792"/>
    </location>
</feature>
<dbReference type="Pfam" id="PF01202">
    <property type="entry name" value="SKI"/>
    <property type="match status" value="1"/>
</dbReference>
<dbReference type="PANTHER" id="PTHR15175">
    <property type="entry name" value="NEUTROPHIL CYTOSOLIC FACTOR 2, NEUTROPHIL NADPH OXIDASE FACTOR 2"/>
    <property type="match status" value="1"/>
</dbReference>
<evidence type="ECO:0000259" key="9">
    <source>
        <dbReference type="PROSITE" id="PS50174"/>
    </source>
</evidence>
<dbReference type="InterPro" id="IPR010110">
    <property type="entry name" value="Shikimate_DH_AroM-type"/>
</dbReference>
<keyword evidence="6 7" id="KW-0802">TPR repeat</keyword>
<feature type="compositionally biased region" description="Gly residues" evidence="8">
    <location>
        <begin position="303"/>
        <end position="313"/>
    </location>
</feature>
<dbReference type="InterPro" id="IPR031322">
    <property type="entry name" value="Shikimate/glucono_kinase"/>
</dbReference>
<dbReference type="InterPro" id="IPR027417">
    <property type="entry name" value="P-loop_NTPase"/>
</dbReference>
<dbReference type="Pfam" id="PF01585">
    <property type="entry name" value="G-patch"/>
    <property type="match status" value="1"/>
</dbReference>
<feature type="compositionally biased region" description="Low complexity" evidence="8">
    <location>
        <begin position="651"/>
        <end position="661"/>
    </location>
</feature>
<feature type="compositionally biased region" description="Basic residues" evidence="8">
    <location>
        <begin position="409"/>
        <end position="420"/>
    </location>
</feature>